<evidence type="ECO:0000256" key="4">
    <source>
        <dbReference type="SAM" id="Coils"/>
    </source>
</evidence>
<gene>
    <name evidence="6" type="ORF">R5R35_000334</name>
</gene>
<evidence type="ECO:0000256" key="5">
    <source>
        <dbReference type="SAM" id="SignalP"/>
    </source>
</evidence>
<keyword evidence="2 5" id="KW-0732">Signal</keyword>
<dbReference type="PANTHER" id="PTHR45842:SF22">
    <property type="entry name" value="INSULIN-LIKE GROWTH FACTOR-BINDING PROTEIN COMPLEX ACID LABILE SUBUNIT ISOFORM X1"/>
    <property type="match status" value="1"/>
</dbReference>
<sequence length="416" mass="44181">MHTSSVALWAVAAAAALCVAPACASIPCVCQEPARTECSDHEKTSVQPDDICPGSTAWIFCDNRLTALPRSADERLEELDVARNRIADASDELRALRGLRRLDVAHNSLQHLRFLPEECALTHLDASGNRVAALDGPLAGCARLEELLLSGNRLRTLSADAFAAMGSLAHLSLAQNPLRALQPGVFRALASLRTLNLRAADLEALPDGAFAGLGALRMLDLEDNHFRTVTRAAFQGLTALSDLHLCNNHIAELPADAFREVQNLSSLYMDNNELTRLPAGLLAGLPLAELWVRSNRLEQLPALSDCCGPLRLAAFDGNRVAAPDEAALRGLLAALLREGEGAETASLNGNPVRVDALAWAARAPDVALRAVADDCHCGTLATGRAAITLCVEVECGRGASWANWVEAVRAAAQNGV</sequence>
<evidence type="ECO:0000256" key="1">
    <source>
        <dbReference type="ARBA" id="ARBA00022614"/>
    </source>
</evidence>
<evidence type="ECO:0000313" key="6">
    <source>
        <dbReference type="EMBL" id="KAK7873040.1"/>
    </source>
</evidence>
<dbReference type="InterPro" id="IPR032675">
    <property type="entry name" value="LRR_dom_sf"/>
</dbReference>
<dbReference type="SMART" id="SM00369">
    <property type="entry name" value="LRR_TYP"/>
    <property type="match status" value="7"/>
</dbReference>
<dbReference type="AlphaFoldDB" id="A0AAN9VWX7"/>
<feature type="signal peptide" evidence="5">
    <location>
        <begin position="1"/>
        <end position="24"/>
    </location>
</feature>
<dbReference type="Gene3D" id="3.80.10.10">
    <property type="entry name" value="Ribonuclease Inhibitor"/>
    <property type="match status" value="2"/>
</dbReference>
<dbReference type="InterPro" id="IPR003591">
    <property type="entry name" value="Leu-rich_rpt_typical-subtyp"/>
</dbReference>
<organism evidence="6 7">
    <name type="scientific">Gryllus longicercus</name>
    <dbReference type="NCBI Taxonomy" id="2509291"/>
    <lineage>
        <taxon>Eukaryota</taxon>
        <taxon>Metazoa</taxon>
        <taxon>Ecdysozoa</taxon>
        <taxon>Arthropoda</taxon>
        <taxon>Hexapoda</taxon>
        <taxon>Insecta</taxon>
        <taxon>Pterygota</taxon>
        <taxon>Neoptera</taxon>
        <taxon>Polyneoptera</taxon>
        <taxon>Orthoptera</taxon>
        <taxon>Ensifera</taxon>
        <taxon>Gryllidea</taxon>
        <taxon>Grylloidea</taxon>
        <taxon>Gryllidae</taxon>
        <taxon>Gryllinae</taxon>
        <taxon>Gryllus</taxon>
    </lineage>
</organism>
<accession>A0AAN9VWX7</accession>
<keyword evidence="4" id="KW-0175">Coiled coil</keyword>
<comment type="caution">
    <text evidence="6">The sequence shown here is derived from an EMBL/GenBank/DDBJ whole genome shotgun (WGS) entry which is preliminary data.</text>
</comment>
<dbReference type="PANTHER" id="PTHR45842">
    <property type="entry name" value="SYNAPTIC ADHESION-LIKE MOLECULE SALM"/>
    <property type="match status" value="1"/>
</dbReference>
<feature type="coiled-coil region" evidence="4">
    <location>
        <begin position="72"/>
        <end position="99"/>
    </location>
</feature>
<evidence type="ECO:0000256" key="3">
    <source>
        <dbReference type="ARBA" id="ARBA00022737"/>
    </source>
</evidence>
<dbReference type="InterPro" id="IPR001611">
    <property type="entry name" value="Leu-rich_rpt"/>
</dbReference>
<proteinExistence type="predicted"/>
<evidence type="ECO:0000313" key="7">
    <source>
        <dbReference type="Proteomes" id="UP001378592"/>
    </source>
</evidence>
<dbReference type="SUPFAM" id="SSF52058">
    <property type="entry name" value="L domain-like"/>
    <property type="match status" value="1"/>
</dbReference>
<dbReference type="EMBL" id="JAZDUA010000017">
    <property type="protein sequence ID" value="KAK7873040.1"/>
    <property type="molecule type" value="Genomic_DNA"/>
</dbReference>
<keyword evidence="7" id="KW-1185">Reference proteome</keyword>
<keyword evidence="3" id="KW-0677">Repeat</keyword>
<dbReference type="InterPro" id="IPR050467">
    <property type="entry name" value="LRFN"/>
</dbReference>
<dbReference type="Pfam" id="PF13855">
    <property type="entry name" value="LRR_8"/>
    <property type="match status" value="1"/>
</dbReference>
<keyword evidence="1" id="KW-0433">Leucine-rich repeat</keyword>
<dbReference type="SMART" id="SM00364">
    <property type="entry name" value="LRR_BAC"/>
    <property type="match status" value="3"/>
</dbReference>
<dbReference type="Proteomes" id="UP001378592">
    <property type="component" value="Unassembled WGS sequence"/>
</dbReference>
<feature type="chain" id="PRO_5043035608" evidence="5">
    <location>
        <begin position="25"/>
        <end position="416"/>
    </location>
</feature>
<name>A0AAN9VWX7_9ORTH</name>
<reference evidence="6 7" key="1">
    <citation type="submission" date="2024-03" db="EMBL/GenBank/DDBJ databases">
        <title>The genome assembly and annotation of the cricket Gryllus longicercus Weissman &amp; Gray.</title>
        <authorList>
            <person name="Szrajer S."/>
            <person name="Gray D."/>
            <person name="Ylla G."/>
        </authorList>
    </citation>
    <scope>NUCLEOTIDE SEQUENCE [LARGE SCALE GENOMIC DNA]</scope>
    <source>
        <strain evidence="6">DAG 2021-001</strain>
        <tissue evidence="6">Whole body minus gut</tissue>
    </source>
</reference>
<evidence type="ECO:0000256" key="2">
    <source>
        <dbReference type="ARBA" id="ARBA00022729"/>
    </source>
</evidence>
<protein>
    <submittedName>
        <fullName evidence="6">Uncharacterized protein</fullName>
    </submittedName>
</protein>